<dbReference type="RefSeq" id="WP_091629213.1">
    <property type="nucleotide sequence ID" value="NZ_CP109071.1"/>
</dbReference>
<dbReference type="OrthoDB" id="3398122at2"/>
<accession>A0A1C6VLN4</accession>
<proteinExistence type="predicted"/>
<dbReference type="Proteomes" id="UP001334804">
    <property type="component" value="Chromosome"/>
</dbReference>
<reference evidence="2 4" key="3">
    <citation type="submission" date="2022-10" db="EMBL/GenBank/DDBJ databases">
        <title>The complete genomes of actinobacterial strains from the NBC collection.</title>
        <authorList>
            <person name="Joergensen T.S."/>
            <person name="Alvarez Arevalo M."/>
            <person name="Sterndorff E.B."/>
            <person name="Faurdal D."/>
            <person name="Vuksanovic O."/>
            <person name="Mourched A.-S."/>
            <person name="Charusanti P."/>
            <person name="Shaw S."/>
            <person name="Blin K."/>
            <person name="Weber T."/>
        </authorList>
    </citation>
    <scope>NUCLEOTIDE SEQUENCE [LARGE SCALE GENOMIC DNA]</scope>
    <source>
        <strain evidence="2 4">NBC 01809</strain>
    </source>
</reference>
<dbReference type="AlphaFoldDB" id="A0A1C6VLN4"/>
<organism evidence="1 3">
    <name type="scientific">Micromonospora peucetia</name>
    <dbReference type="NCBI Taxonomy" id="47871"/>
    <lineage>
        <taxon>Bacteria</taxon>
        <taxon>Bacillati</taxon>
        <taxon>Actinomycetota</taxon>
        <taxon>Actinomycetes</taxon>
        <taxon>Micromonosporales</taxon>
        <taxon>Micromonosporaceae</taxon>
        <taxon>Micromonospora</taxon>
    </lineage>
</organism>
<sequence length="84" mass="9794">MSERWVIHLPVVAGDLVAAQRLARVVAHWTHVLPQTDPAGTTVSAEDDQNVRHWAFCDRRMPDGRRCLLWPDHDSECSRRPRWR</sequence>
<dbReference type="Proteomes" id="UP000199343">
    <property type="component" value="Unassembled WGS sequence"/>
</dbReference>
<reference evidence="3" key="2">
    <citation type="submission" date="2016-06" db="EMBL/GenBank/DDBJ databases">
        <authorList>
            <person name="Varghese N."/>
            <person name="Submissions Spin"/>
        </authorList>
    </citation>
    <scope>NUCLEOTIDE SEQUENCE [LARGE SCALE GENOMIC DNA]</scope>
    <source>
        <strain evidence="3">DSM 43363</strain>
    </source>
</reference>
<evidence type="ECO:0000313" key="1">
    <source>
        <dbReference type="EMBL" id="SCL67248.1"/>
    </source>
</evidence>
<protein>
    <submittedName>
        <fullName evidence="1">Uncharacterized protein</fullName>
    </submittedName>
</protein>
<evidence type="ECO:0000313" key="3">
    <source>
        <dbReference type="Proteomes" id="UP000199343"/>
    </source>
</evidence>
<keyword evidence="4" id="KW-1185">Reference proteome</keyword>
<dbReference type="EMBL" id="CP109071">
    <property type="protein sequence ID" value="WSA30585.1"/>
    <property type="molecule type" value="Genomic_DNA"/>
</dbReference>
<name>A0A1C6VLN4_9ACTN</name>
<evidence type="ECO:0000313" key="2">
    <source>
        <dbReference type="EMBL" id="WSA30585.1"/>
    </source>
</evidence>
<reference evidence="1" key="1">
    <citation type="submission" date="2016-06" db="EMBL/GenBank/DDBJ databases">
        <authorList>
            <person name="Kjaerup R.B."/>
            <person name="Dalgaard T.S."/>
            <person name="Juul-Madsen H.R."/>
        </authorList>
    </citation>
    <scope>NUCLEOTIDE SEQUENCE [LARGE SCALE GENOMIC DNA]</scope>
    <source>
        <strain evidence="1">DSM 43363</strain>
    </source>
</reference>
<gene>
    <name evidence="1" type="ORF">GA0070608_3465</name>
    <name evidence="2" type="ORF">OIE14_20670</name>
</gene>
<dbReference type="EMBL" id="FMIC01000002">
    <property type="protein sequence ID" value="SCL67248.1"/>
    <property type="molecule type" value="Genomic_DNA"/>
</dbReference>
<dbReference type="STRING" id="47871.GA0070608_3465"/>
<evidence type="ECO:0000313" key="4">
    <source>
        <dbReference type="Proteomes" id="UP001334804"/>
    </source>
</evidence>